<organism evidence="1 2">
    <name type="scientific">Smallanthus sonchifolius</name>
    <dbReference type="NCBI Taxonomy" id="185202"/>
    <lineage>
        <taxon>Eukaryota</taxon>
        <taxon>Viridiplantae</taxon>
        <taxon>Streptophyta</taxon>
        <taxon>Embryophyta</taxon>
        <taxon>Tracheophyta</taxon>
        <taxon>Spermatophyta</taxon>
        <taxon>Magnoliopsida</taxon>
        <taxon>eudicotyledons</taxon>
        <taxon>Gunneridae</taxon>
        <taxon>Pentapetalae</taxon>
        <taxon>asterids</taxon>
        <taxon>campanulids</taxon>
        <taxon>Asterales</taxon>
        <taxon>Asteraceae</taxon>
        <taxon>Asteroideae</taxon>
        <taxon>Heliantheae alliance</taxon>
        <taxon>Millerieae</taxon>
        <taxon>Smallanthus</taxon>
    </lineage>
</organism>
<evidence type="ECO:0000313" key="1">
    <source>
        <dbReference type="EMBL" id="KAI3775502.1"/>
    </source>
</evidence>
<name>A0ACB9FW87_9ASTR</name>
<keyword evidence="2" id="KW-1185">Reference proteome</keyword>
<sequence>MSLWHANGYDVVQLVKGSNDGYSGVKAGLRDGSEVISPNPVPITDSASPPPSVAIPSNSPSAAISPKSSPPPTIVVAGTAASLTTVIVVVGLNQCRWWLMMHSGDVVLLHRQPLLLLSSDMVVRFGREKKIVGLRNRRLGFLVIDEQVWS</sequence>
<evidence type="ECO:0000313" key="2">
    <source>
        <dbReference type="Proteomes" id="UP001056120"/>
    </source>
</evidence>
<accession>A0ACB9FW87</accession>
<proteinExistence type="predicted"/>
<dbReference type="Proteomes" id="UP001056120">
    <property type="component" value="Linkage Group LG16"/>
</dbReference>
<dbReference type="EMBL" id="CM042033">
    <property type="protein sequence ID" value="KAI3775502.1"/>
    <property type="molecule type" value="Genomic_DNA"/>
</dbReference>
<protein>
    <submittedName>
        <fullName evidence="1">Uncharacterized protein</fullName>
    </submittedName>
</protein>
<gene>
    <name evidence="1" type="ORF">L1987_50081</name>
</gene>
<comment type="caution">
    <text evidence="1">The sequence shown here is derived from an EMBL/GenBank/DDBJ whole genome shotgun (WGS) entry which is preliminary data.</text>
</comment>
<reference evidence="2" key="1">
    <citation type="journal article" date="2022" name="Mol. Ecol. Resour.">
        <title>The genomes of chicory, endive, great burdock and yacon provide insights into Asteraceae palaeo-polyploidization history and plant inulin production.</title>
        <authorList>
            <person name="Fan W."/>
            <person name="Wang S."/>
            <person name="Wang H."/>
            <person name="Wang A."/>
            <person name="Jiang F."/>
            <person name="Liu H."/>
            <person name="Zhao H."/>
            <person name="Xu D."/>
            <person name="Zhang Y."/>
        </authorList>
    </citation>
    <scope>NUCLEOTIDE SEQUENCE [LARGE SCALE GENOMIC DNA]</scope>
    <source>
        <strain evidence="2">cv. Yunnan</strain>
    </source>
</reference>
<reference evidence="1 2" key="2">
    <citation type="journal article" date="2022" name="Mol. Ecol. Resour.">
        <title>The genomes of chicory, endive, great burdock and yacon provide insights into Asteraceae paleo-polyploidization history and plant inulin production.</title>
        <authorList>
            <person name="Fan W."/>
            <person name="Wang S."/>
            <person name="Wang H."/>
            <person name="Wang A."/>
            <person name="Jiang F."/>
            <person name="Liu H."/>
            <person name="Zhao H."/>
            <person name="Xu D."/>
            <person name="Zhang Y."/>
        </authorList>
    </citation>
    <scope>NUCLEOTIDE SEQUENCE [LARGE SCALE GENOMIC DNA]</scope>
    <source>
        <strain evidence="2">cv. Yunnan</strain>
        <tissue evidence="1">Leaves</tissue>
    </source>
</reference>